<dbReference type="EMBL" id="LYPA01000065">
    <property type="protein sequence ID" value="OBR64400.1"/>
    <property type="molecule type" value="Genomic_DNA"/>
</dbReference>
<dbReference type="PANTHER" id="PTHR30212">
    <property type="entry name" value="PROTEIN YIIM"/>
    <property type="match status" value="1"/>
</dbReference>
<evidence type="ECO:0000259" key="1">
    <source>
        <dbReference type="PROSITE" id="PS51340"/>
    </source>
</evidence>
<dbReference type="GO" id="GO:0030170">
    <property type="term" value="F:pyridoxal phosphate binding"/>
    <property type="evidence" value="ECO:0007669"/>
    <property type="project" value="InterPro"/>
</dbReference>
<gene>
    <name evidence="2" type="ORF">A7K91_12940</name>
</gene>
<keyword evidence="3" id="KW-1185">Reference proteome</keyword>
<evidence type="ECO:0000313" key="3">
    <source>
        <dbReference type="Proteomes" id="UP000092024"/>
    </source>
</evidence>
<dbReference type="InterPro" id="IPR005163">
    <property type="entry name" value="Tri_helical_YiiM-like"/>
</dbReference>
<dbReference type="GO" id="GO:0030151">
    <property type="term" value="F:molybdenum ion binding"/>
    <property type="evidence" value="ECO:0007669"/>
    <property type="project" value="InterPro"/>
</dbReference>
<reference evidence="2 3" key="1">
    <citation type="submission" date="2016-05" db="EMBL/GenBank/DDBJ databases">
        <title>Paenibacillus oryzae. sp. nov., isolated from the rice root.</title>
        <authorList>
            <person name="Zhang J."/>
            <person name="Zhang X."/>
        </authorList>
    </citation>
    <scope>NUCLEOTIDE SEQUENCE [LARGE SCALE GENOMIC DNA]</scope>
    <source>
        <strain evidence="2 3">1DrF-4</strain>
    </source>
</reference>
<dbReference type="SUPFAM" id="SSF50800">
    <property type="entry name" value="PK beta-barrel domain-like"/>
    <property type="match status" value="1"/>
</dbReference>
<dbReference type="Gene3D" id="2.40.33.20">
    <property type="entry name" value="PK beta-barrel domain-like"/>
    <property type="match status" value="1"/>
</dbReference>
<sequence>MIEASVLSLNIGLPAQMPFKGKEVSTGIFKKPVQGPLFLSRLNFEGDGQADTVHHGGADKAVCVYPYEHYAYWERELDIKLEPGAFGENVTLDGLREDDVHIGDIFSLGEAVVQISQPRQPCFKLALRYGVPEMPVKVQETGYTGFYFRVLKEGKVERLDKLTRTQRHPHGISVSEANRLMHVDKNDPDAARAMLQVEELSESWRKTLMKRIAGSEADTTTRLEGI</sequence>
<dbReference type="InterPro" id="IPR052353">
    <property type="entry name" value="Benzoxazolinone_Detox_Enz"/>
</dbReference>
<dbReference type="GO" id="GO:0003824">
    <property type="term" value="F:catalytic activity"/>
    <property type="evidence" value="ECO:0007669"/>
    <property type="project" value="InterPro"/>
</dbReference>
<dbReference type="InterPro" id="IPR011037">
    <property type="entry name" value="Pyrv_Knase-like_insert_dom_sf"/>
</dbReference>
<comment type="caution">
    <text evidence="2">The sequence shown here is derived from an EMBL/GenBank/DDBJ whole genome shotgun (WGS) entry which is preliminary data.</text>
</comment>
<dbReference type="PROSITE" id="PS51340">
    <property type="entry name" value="MOSC"/>
    <property type="match status" value="1"/>
</dbReference>
<dbReference type="Pfam" id="PF03475">
    <property type="entry name" value="YiiM_3-alpha"/>
    <property type="match status" value="1"/>
</dbReference>
<dbReference type="Proteomes" id="UP000092024">
    <property type="component" value="Unassembled WGS sequence"/>
</dbReference>
<dbReference type="STRING" id="1844972.A7K91_12940"/>
<dbReference type="RefSeq" id="WP_068685027.1">
    <property type="nucleotide sequence ID" value="NZ_LYPA01000065.1"/>
</dbReference>
<proteinExistence type="predicted"/>
<evidence type="ECO:0000313" key="2">
    <source>
        <dbReference type="EMBL" id="OBR64400.1"/>
    </source>
</evidence>
<feature type="domain" description="MOSC" evidence="1">
    <location>
        <begin position="31"/>
        <end position="165"/>
    </location>
</feature>
<dbReference type="AlphaFoldDB" id="A0A1A5YG75"/>
<dbReference type="InterPro" id="IPR005302">
    <property type="entry name" value="MoCF_Sase_C"/>
</dbReference>
<name>A0A1A5YG75_9BACL</name>
<dbReference type="Pfam" id="PF03473">
    <property type="entry name" value="MOSC"/>
    <property type="match status" value="1"/>
</dbReference>
<protein>
    <submittedName>
        <fullName evidence="2">Cytoplasmic protein</fullName>
    </submittedName>
</protein>
<organism evidence="2 3">
    <name type="scientific">Paenibacillus oryzae</name>
    <dbReference type="NCBI Taxonomy" id="1844972"/>
    <lineage>
        <taxon>Bacteria</taxon>
        <taxon>Bacillati</taxon>
        <taxon>Bacillota</taxon>
        <taxon>Bacilli</taxon>
        <taxon>Bacillales</taxon>
        <taxon>Paenibacillaceae</taxon>
        <taxon>Paenibacillus</taxon>
    </lineage>
</organism>
<dbReference type="PANTHER" id="PTHR30212:SF4">
    <property type="entry name" value="MOSC DOMAIN-CONTAINING PROTEIN"/>
    <property type="match status" value="1"/>
</dbReference>
<accession>A0A1A5YG75</accession>
<dbReference type="OrthoDB" id="9786134at2"/>